<protein>
    <submittedName>
        <fullName evidence="1">Sugar phosphate isomerase/epimerase</fullName>
    </submittedName>
</protein>
<gene>
    <name evidence="1" type="ORF">KO493_08820</name>
</gene>
<dbReference type="EMBL" id="JAHKPD010000012">
    <property type="protein sequence ID" value="MBU2950798.1"/>
    <property type="molecule type" value="Genomic_DNA"/>
</dbReference>
<name>A0ACC5U980_9FLAO</name>
<reference evidence="1" key="1">
    <citation type="submission" date="2021-05" db="EMBL/GenBank/DDBJ databases">
        <title>Draft genomes of bacteria isolated from model marine particles.</title>
        <authorList>
            <person name="Datta M.S."/>
            <person name="Schwartzman J.A."/>
            <person name="Enke T.N."/>
            <person name="Saavedra J."/>
            <person name="Cermak N."/>
            <person name="Cordero O.X."/>
        </authorList>
    </citation>
    <scope>NUCLEOTIDE SEQUENCE</scope>
    <source>
        <strain evidence="1">I2M19</strain>
    </source>
</reference>
<comment type="caution">
    <text evidence="1">The sequence shown here is derived from an EMBL/GenBank/DDBJ whole genome shotgun (WGS) entry which is preliminary data.</text>
</comment>
<keyword evidence="2" id="KW-1185">Reference proteome</keyword>
<evidence type="ECO:0000313" key="1">
    <source>
        <dbReference type="EMBL" id="MBU2950798.1"/>
    </source>
</evidence>
<accession>A0ACC5U980</accession>
<sequence length="320" mass="35687">MKRRDFIVKTSQSSLALAALGLYACKQSEKEATVPGLEKVVRDIPLFFNISLAQWSLHRALFAGKMDPLDFAAKSRALGCTGLEYVNGFYKDKSKDKAYLKEMNSRADGEGQQNLLIMIDGEGNLADANTSKRLQAIENHYKWVEAAHFLSCQAIRVNLAGGVDKTDALKAGVDSLEKLSDFAKNANVNVLVENHGGFSSNGNWMTDVFSKVKRENCGTLPDFGNFCIQYDKYRRCLESYDRYKGMKQLLPFAKAVSAKSYEFDAQGNETTIDYGRVMKMVQEVGYTGFVGVEYEGIKVPEEEGIRLTRDLLIKVGKQLS</sequence>
<organism evidence="1 2">
    <name type="scientific">Pseudotamlana agarivorans</name>
    <dbReference type="NCBI Taxonomy" id="481183"/>
    <lineage>
        <taxon>Bacteria</taxon>
        <taxon>Pseudomonadati</taxon>
        <taxon>Bacteroidota</taxon>
        <taxon>Flavobacteriia</taxon>
        <taxon>Flavobacteriales</taxon>
        <taxon>Flavobacteriaceae</taxon>
        <taxon>Pseudotamlana</taxon>
    </lineage>
</organism>
<evidence type="ECO:0000313" key="2">
    <source>
        <dbReference type="Proteomes" id="UP001647509"/>
    </source>
</evidence>
<keyword evidence="1" id="KW-0413">Isomerase</keyword>
<dbReference type="Proteomes" id="UP001647509">
    <property type="component" value="Unassembled WGS sequence"/>
</dbReference>
<proteinExistence type="predicted"/>